<protein>
    <submittedName>
        <fullName evidence="2">Exported protein</fullName>
    </submittedName>
</protein>
<dbReference type="HOGENOM" id="CLU_2023479_0_0_7"/>
<dbReference type="PATRIC" id="fig|862908.3.peg.2743"/>
<proteinExistence type="predicted"/>
<dbReference type="AlphaFoldDB" id="E1WY86"/>
<gene>
    <name evidence="2" type="ordered locus">BMS_2868</name>
</gene>
<dbReference type="RefSeq" id="WP_014245415.1">
    <property type="nucleotide sequence ID" value="NC_016620.1"/>
</dbReference>
<name>E1WY86_HALMS</name>
<feature type="chain" id="PRO_5003154176" evidence="1">
    <location>
        <begin position="25"/>
        <end position="122"/>
    </location>
</feature>
<dbReference type="Proteomes" id="UP000008963">
    <property type="component" value="Chromosome"/>
</dbReference>
<dbReference type="EMBL" id="FQ312005">
    <property type="protein sequence ID" value="CBW27641.1"/>
    <property type="molecule type" value="Genomic_DNA"/>
</dbReference>
<dbReference type="OrthoDB" id="5297121at2"/>
<evidence type="ECO:0000256" key="1">
    <source>
        <dbReference type="SAM" id="SignalP"/>
    </source>
</evidence>
<dbReference type="KEGG" id="bmx:BMS_2868"/>
<sequence>MNTLRTVFFTMLTLSFMQVIQARAAVHTKLECHTPRMKKSFVILNNKISFLEETDNGRMVASANAMRTNYKKNGFTKVLNYWGQRHEIHIGDVDKLSELNDYLTIRTNKGHEITYPLTCYQR</sequence>
<evidence type="ECO:0000313" key="3">
    <source>
        <dbReference type="Proteomes" id="UP000008963"/>
    </source>
</evidence>
<evidence type="ECO:0000313" key="2">
    <source>
        <dbReference type="EMBL" id="CBW27641.1"/>
    </source>
</evidence>
<keyword evidence="1" id="KW-0732">Signal</keyword>
<reference evidence="3" key="1">
    <citation type="journal article" date="2013" name="ISME J.">
        <title>A small predatory core genome in the divergent marine Bacteriovorax marinus SJ and the terrestrial Bdellovibrio bacteriovorus.</title>
        <authorList>
            <person name="Crossman L.C."/>
            <person name="Chen H."/>
            <person name="Cerdeno-Tarraga A.M."/>
            <person name="Brooks K."/>
            <person name="Quail M.A."/>
            <person name="Pineiro S.A."/>
            <person name="Hobley L."/>
            <person name="Sockett R.E."/>
            <person name="Bentley S.D."/>
            <person name="Parkhill J."/>
            <person name="Williams H.N."/>
            <person name="Stine O.C."/>
        </authorList>
    </citation>
    <scope>NUCLEOTIDE SEQUENCE [LARGE SCALE GENOMIC DNA]</scope>
    <source>
        <strain evidence="3">ATCC BAA-682 / DSM 15412 / SJ</strain>
    </source>
</reference>
<accession>E1WY86</accession>
<keyword evidence="3" id="KW-1185">Reference proteome</keyword>
<organism evidence="2 3">
    <name type="scientific">Halobacteriovorax marinus (strain ATCC BAA-682 / DSM 15412 / SJ)</name>
    <name type="common">Bacteriovorax marinus</name>
    <dbReference type="NCBI Taxonomy" id="862908"/>
    <lineage>
        <taxon>Bacteria</taxon>
        <taxon>Pseudomonadati</taxon>
        <taxon>Bdellovibrionota</taxon>
        <taxon>Bacteriovoracia</taxon>
        <taxon>Bacteriovoracales</taxon>
        <taxon>Halobacteriovoraceae</taxon>
        <taxon>Halobacteriovorax</taxon>
    </lineage>
</organism>
<feature type="signal peptide" evidence="1">
    <location>
        <begin position="1"/>
        <end position="24"/>
    </location>
</feature>